<organism evidence="6 7">
    <name type="scientific">Pseudidiomarina indica</name>
    <dbReference type="NCBI Taxonomy" id="1159017"/>
    <lineage>
        <taxon>Bacteria</taxon>
        <taxon>Pseudomonadati</taxon>
        <taxon>Pseudomonadota</taxon>
        <taxon>Gammaproteobacteria</taxon>
        <taxon>Alteromonadales</taxon>
        <taxon>Idiomarinaceae</taxon>
        <taxon>Pseudidiomarina</taxon>
    </lineage>
</organism>
<dbReference type="CDD" id="cd02968">
    <property type="entry name" value="SCO"/>
    <property type="match status" value="1"/>
</dbReference>
<dbReference type="PANTHER" id="PTHR12151">
    <property type="entry name" value="ELECTRON TRANSPORT PROTIN SCO1/SENC FAMILY MEMBER"/>
    <property type="match status" value="1"/>
</dbReference>
<evidence type="ECO:0000313" key="7">
    <source>
        <dbReference type="Proteomes" id="UP000199626"/>
    </source>
</evidence>
<proteinExistence type="inferred from homology"/>
<dbReference type="STRING" id="1159017.SAMN02927930_01336"/>
<dbReference type="AlphaFoldDB" id="A0A1G6CP42"/>
<gene>
    <name evidence="6" type="ORF">SAMN02927930_01336</name>
</gene>
<dbReference type="RefSeq" id="WP_092592970.1">
    <property type="nucleotide sequence ID" value="NZ_FMXN01000006.1"/>
</dbReference>
<dbReference type="InterPro" id="IPR013766">
    <property type="entry name" value="Thioredoxin_domain"/>
</dbReference>
<protein>
    <submittedName>
        <fullName evidence="6">Protein SCO1/2</fullName>
    </submittedName>
</protein>
<dbReference type="OrthoDB" id="9790194at2"/>
<dbReference type="PANTHER" id="PTHR12151:SF25">
    <property type="entry name" value="LINALOOL DEHYDRATASE_ISOMERASE DOMAIN-CONTAINING PROTEIN"/>
    <property type="match status" value="1"/>
</dbReference>
<feature type="domain" description="Thioredoxin" evidence="5">
    <location>
        <begin position="35"/>
        <end position="202"/>
    </location>
</feature>
<dbReference type="Proteomes" id="UP000199626">
    <property type="component" value="Unassembled WGS sequence"/>
</dbReference>
<keyword evidence="7" id="KW-1185">Reference proteome</keyword>
<evidence type="ECO:0000256" key="1">
    <source>
        <dbReference type="ARBA" id="ARBA00010996"/>
    </source>
</evidence>
<feature type="disulfide bond" description="Redox-active" evidence="4">
    <location>
        <begin position="73"/>
        <end position="77"/>
    </location>
</feature>
<dbReference type="GO" id="GO:0046872">
    <property type="term" value="F:metal ion binding"/>
    <property type="evidence" value="ECO:0007669"/>
    <property type="project" value="UniProtKB-KW"/>
</dbReference>
<name>A0A1G6CP42_9GAMM</name>
<evidence type="ECO:0000313" key="6">
    <source>
        <dbReference type="EMBL" id="SDB34624.1"/>
    </source>
</evidence>
<dbReference type="PROSITE" id="PS51352">
    <property type="entry name" value="THIOREDOXIN_2"/>
    <property type="match status" value="1"/>
</dbReference>
<evidence type="ECO:0000256" key="2">
    <source>
        <dbReference type="ARBA" id="ARBA00023008"/>
    </source>
</evidence>
<keyword evidence="3" id="KW-0479">Metal-binding</keyword>
<dbReference type="EMBL" id="FMXN01000006">
    <property type="protein sequence ID" value="SDB34624.1"/>
    <property type="molecule type" value="Genomic_DNA"/>
</dbReference>
<dbReference type="Gene3D" id="3.40.30.10">
    <property type="entry name" value="Glutaredoxin"/>
    <property type="match status" value="1"/>
</dbReference>
<evidence type="ECO:0000256" key="3">
    <source>
        <dbReference type="PIRSR" id="PIRSR603782-1"/>
    </source>
</evidence>
<evidence type="ECO:0000259" key="5">
    <source>
        <dbReference type="PROSITE" id="PS51352"/>
    </source>
</evidence>
<feature type="binding site" evidence="3">
    <location>
        <position position="162"/>
    </location>
    <ligand>
        <name>Cu cation</name>
        <dbReference type="ChEBI" id="CHEBI:23378"/>
    </ligand>
</feature>
<evidence type="ECO:0000256" key="4">
    <source>
        <dbReference type="PIRSR" id="PIRSR603782-2"/>
    </source>
</evidence>
<feature type="binding site" evidence="3">
    <location>
        <position position="77"/>
    </location>
    <ligand>
        <name>Cu cation</name>
        <dbReference type="ChEBI" id="CHEBI:23378"/>
    </ligand>
</feature>
<comment type="similarity">
    <text evidence="1">Belongs to the SCO1/2 family.</text>
</comment>
<dbReference type="InterPro" id="IPR036249">
    <property type="entry name" value="Thioredoxin-like_sf"/>
</dbReference>
<dbReference type="Pfam" id="PF02630">
    <property type="entry name" value="SCO1-SenC"/>
    <property type="match status" value="1"/>
</dbReference>
<accession>A0A1G6CP42</accession>
<reference evidence="7" key="1">
    <citation type="submission" date="2016-10" db="EMBL/GenBank/DDBJ databases">
        <authorList>
            <person name="Varghese N."/>
            <person name="Submissions S."/>
        </authorList>
    </citation>
    <scope>NUCLEOTIDE SEQUENCE [LARGE SCALE GENOMIC DNA]</scope>
    <source>
        <strain evidence="7">CGMCC 1.10824</strain>
    </source>
</reference>
<dbReference type="SUPFAM" id="SSF52833">
    <property type="entry name" value="Thioredoxin-like"/>
    <property type="match status" value="1"/>
</dbReference>
<keyword evidence="2 3" id="KW-0186">Copper</keyword>
<feature type="binding site" evidence="3">
    <location>
        <position position="73"/>
    </location>
    <ligand>
        <name>Cu cation</name>
        <dbReference type="ChEBI" id="CHEBI:23378"/>
    </ligand>
</feature>
<sequence>MKNRLLGVILALVAVGVGYFAYQSLPTEKPTALVYEPARALEPFVLESSLGAPVTQESLHEQWTLLFTGYTFCPDICPTTMAELRRILPELQQATNWPVRVWMISVDPQRDTLQRVTDYATFFGEEFVGVRADHPELYPFVTGLGLMYSIPRPEDQDYLVNHSAAIVLVNPRGERTAIFNAEHVLGAVPTVNMAQLAKDFSLIAPKFR</sequence>
<keyword evidence="4" id="KW-1015">Disulfide bond</keyword>
<dbReference type="InterPro" id="IPR003782">
    <property type="entry name" value="SCO1/SenC"/>
</dbReference>